<evidence type="ECO:0000256" key="1">
    <source>
        <dbReference type="SAM" id="Coils"/>
    </source>
</evidence>
<dbReference type="EMBL" id="JAWWNJ010000087">
    <property type="protein sequence ID" value="KAK7000699.1"/>
    <property type="molecule type" value="Genomic_DNA"/>
</dbReference>
<name>A0AAW0A4G4_9AGAR</name>
<evidence type="ECO:0000313" key="3">
    <source>
        <dbReference type="Proteomes" id="UP001362999"/>
    </source>
</evidence>
<protein>
    <submittedName>
        <fullName evidence="2">F-box domain-containing protein</fullName>
    </submittedName>
</protein>
<keyword evidence="1" id="KW-0175">Coiled coil</keyword>
<dbReference type="SUPFAM" id="SSF52047">
    <property type="entry name" value="RNI-like"/>
    <property type="match status" value="1"/>
</dbReference>
<dbReference type="InterPro" id="IPR032675">
    <property type="entry name" value="LRR_dom_sf"/>
</dbReference>
<feature type="coiled-coil region" evidence="1">
    <location>
        <begin position="4"/>
        <end position="31"/>
    </location>
</feature>
<organism evidence="2 3">
    <name type="scientific">Favolaschia claudopus</name>
    <dbReference type="NCBI Taxonomy" id="2862362"/>
    <lineage>
        <taxon>Eukaryota</taxon>
        <taxon>Fungi</taxon>
        <taxon>Dikarya</taxon>
        <taxon>Basidiomycota</taxon>
        <taxon>Agaricomycotina</taxon>
        <taxon>Agaricomycetes</taxon>
        <taxon>Agaricomycetidae</taxon>
        <taxon>Agaricales</taxon>
        <taxon>Marasmiineae</taxon>
        <taxon>Mycenaceae</taxon>
        <taxon>Favolaschia</taxon>
    </lineage>
</organism>
<dbReference type="Gene3D" id="3.80.10.10">
    <property type="entry name" value="Ribonuclease Inhibitor"/>
    <property type="match status" value="1"/>
</dbReference>
<proteinExistence type="predicted"/>
<dbReference type="Proteomes" id="UP001362999">
    <property type="component" value="Unassembled WGS sequence"/>
</dbReference>
<comment type="caution">
    <text evidence="2">The sequence shown here is derived from an EMBL/GenBank/DDBJ whole genome shotgun (WGS) entry which is preliminary data.</text>
</comment>
<gene>
    <name evidence="2" type="ORF">R3P38DRAFT_3055176</name>
</gene>
<reference evidence="2 3" key="1">
    <citation type="journal article" date="2024" name="J Genomics">
        <title>Draft genome sequencing and assembly of Favolaschia claudopus CIRM-BRFM 2984 isolated from oak limbs.</title>
        <authorList>
            <person name="Navarro D."/>
            <person name="Drula E."/>
            <person name="Chaduli D."/>
            <person name="Cazenave R."/>
            <person name="Ahrendt S."/>
            <person name="Wang J."/>
            <person name="Lipzen A."/>
            <person name="Daum C."/>
            <person name="Barry K."/>
            <person name="Grigoriev I.V."/>
            <person name="Favel A."/>
            <person name="Rosso M.N."/>
            <person name="Martin F."/>
        </authorList>
    </citation>
    <scope>NUCLEOTIDE SEQUENCE [LARGE SCALE GENOMIC DNA]</scope>
    <source>
        <strain evidence="2 3">CIRM-BRFM 2984</strain>
    </source>
</reference>
<dbReference type="AlphaFoldDB" id="A0AAW0A4G4"/>
<evidence type="ECO:0000313" key="2">
    <source>
        <dbReference type="EMBL" id="KAK7000699.1"/>
    </source>
</evidence>
<sequence length="471" mass="52348">MLSREKVNAQIAVTEAKIRKLEDELVTERRILGHLRLLFIFGKLPTELMVEIFMLAISSTPEWPRVLKHILSLSQVCALWREIVVGSPKIWAQSVVEVCLDYKQRSVSSKDYLETIFHRSAPHSISVSFICGNRDAPTVHPKINTDAIARAISNSAPRWKSLTVGGNYPGWATVDVPLSNLQTLKITAGSLTPTLPLCPNLCRLTIADIGVNGSSTVDLTPIPLANLTHIDLESFDLASLLSILRQCEKVVTASLATKLYTWSQVDVDMLHDGPVTVLSSLTHLKLKFSRGEPHWKLIGPFFAPLALPALRTLRLSFNRSAGIPWPVEAFPTFQMRAPQLSDLCLSGTWITSAQLIGVLRLAPALTALSLICCPECVNDALFIALTEGPTSAPQLVPQLRFLYLRDVRSEFGNDKLEAAIRSRGWSEECQALNRNRLQKVRILDCFSKTRITVLEAKLTDLIWQGFKLVFV</sequence>
<accession>A0AAW0A4G4</accession>
<keyword evidence="3" id="KW-1185">Reference proteome</keyword>